<dbReference type="Pfam" id="PF05229">
    <property type="entry name" value="SCPU"/>
    <property type="match status" value="1"/>
</dbReference>
<keyword evidence="1" id="KW-0732">Signal</keyword>
<dbReference type="EMBL" id="BMED01000001">
    <property type="protein sequence ID" value="GGC59498.1"/>
    <property type="molecule type" value="Genomic_DNA"/>
</dbReference>
<proteinExistence type="predicted"/>
<evidence type="ECO:0000256" key="1">
    <source>
        <dbReference type="SAM" id="SignalP"/>
    </source>
</evidence>
<dbReference type="RefSeq" id="WP_188564226.1">
    <property type="nucleotide sequence ID" value="NZ_BMED01000001.1"/>
</dbReference>
<dbReference type="InterPro" id="IPR007893">
    <property type="entry name" value="Spore_coat_U/FanG"/>
</dbReference>
<accession>A0A916U5G6</accession>
<evidence type="ECO:0000313" key="3">
    <source>
        <dbReference type="EMBL" id="GGC59498.1"/>
    </source>
</evidence>
<protein>
    <recommendedName>
        <fullName evidence="2">Spore coat protein U/FanG domain-containing protein</fullName>
    </recommendedName>
</protein>
<dbReference type="PANTHER" id="PTHR37089:SF3">
    <property type="entry name" value="EXPORTED PROTEIN"/>
    <property type="match status" value="1"/>
</dbReference>
<organism evidence="3 4">
    <name type="scientific">Undibacterium terreum</name>
    <dbReference type="NCBI Taxonomy" id="1224302"/>
    <lineage>
        <taxon>Bacteria</taxon>
        <taxon>Pseudomonadati</taxon>
        <taxon>Pseudomonadota</taxon>
        <taxon>Betaproteobacteria</taxon>
        <taxon>Burkholderiales</taxon>
        <taxon>Oxalobacteraceae</taxon>
        <taxon>Undibacterium</taxon>
    </lineage>
</organism>
<dbReference type="AlphaFoldDB" id="A0A916U5G6"/>
<evidence type="ECO:0000259" key="2">
    <source>
        <dbReference type="Pfam" id="PF05229"/>
    </source>
</evidence>
<dbReference type="Proteomes" id="UP000637423">
    <property type="component" value="Unassembled WGS sequence"/>
</dbReference>
<reference evidence="3" key="1">
    <citation type="journal article" date="2014" name="Int. J. Syst. Evol. Microbiol.">
        <title>Complete genome sequence of Corynebacterium casei LMG S-19264T (=DSM 44701T), isolated from a smear-ripened cheese.</title>
        <authorList>
            <consortium name="US DOE Joint Genome Institute (JGI-PGF)"/>
            <person name="Walter F."/>
            <person name="Albersmeier A."/>
            <person name="Kalinowski J."/>
            <person name="Ruckert C."/>
        </authorList>
    </citation>
    <scope>NUCLEOTIDE SEQUENCE</scope>
    <source>
        <strain evidence="3">CGMCC 1.10998</strain>
    </source>
</reference>
<keyword evidence="4" id="KW-1185">Reference proteome</keyword>
<feature type="chain" id="PRO_5037572719" description="Spore coat protein U/FanG domain-containing protein" evidence="1">
    <location>
        <begin position="23"/>
        <end position="159"/>
    </location>
</feature>
<dbReference type="SMART" id="SM00972">
    <property type="entry name" value="SCPU"/>
    <property type="match status" value="1"/>
</dbReference>
<dbReference type="InterPro" id="IPR053167">
    <property type="entry name" value="Spore_coat_component"/>
</dbReference>
<reference evidence="3" key="2">
    <citation type="submission" date="2020-09" db="EMBL/GenBank/DDBJ databases">
        <authorList>
            <person name="Sun Q."/>
            <person name="Zhou Y."/>
        </authorList>
    </citation>
    <scope>NUCLEOTIDE SEQUENCE</scope>
    <source>
        <strain evidence="3">CGMCC 1.10998</strain>
    </source>
</reference>
<evidence type="ECO:0000313" key="4">
    <source>
        <dbReference type="Proteomes" id="UP000637423"/>
    </source>
</evidence>
<comment type="caution">
    <text evidence="3">The sequence shown here is derived from an EMBL/GenBank/DDBJ whole genome shotgun (WGS) entry which is preliminary data.</text>
</comment>
<feature type="signal peptide" evidence="1">
    <location>
        <begin position="1"/>
        <end position="22"/>
    </location>
</feature>
<sequence length="159" mass="16489">MIRAARLTILSIACLVAQQAQAIVTVSLCGVSTAGVAFGSYDPSSAVDTTGLGSITFGCLASGLGTLTYTITISAGNGTFLDRQMKAGTTRISYNLYQDSNRTILWGDGTGGSSIYNESLSIVVAGLFSKNYTVYGKIPALQLKPAGSYTDSVTVTVTF</sequence>
<name>A0A916U5G6_9BURK</name>
<gene>
    <name evidence="3" type="ORF">GCM10011396_03010</name>
</gene>
<dbReference type="PANTHER" id="PTHR37089">
    <property type="entry name" value="PROTEIN U-RELATED"/>
    <property type="match status" value="1"/>
</dbReference>
<feature type="domain" description="Spore coat protein U/FanG" evidence="2">
    <location>
        <begin position="24"/>
        <end position="156"/>
    </location>
</feature>